<sequence>MPLCCRGEYKDVWRKIQIVHHQSEHPNVVRIRMRTLSSCTSGEPFDRVVAKDHCSEFYLHRELSLEAWEPRL</sequence>
<dbReference type="Gramene" id="KQJ82586">
    <property type="protein sequence ID" value="KQJ82586"/>
    <property type="gene ID" value="BRADI_5g09851v3"/>
</dbReference>
<evidence type="ECO:0000313" key="1">
    <source>
        <dbReference type="EMBL" id="KQJ82586.1"/>
    </source>
</evidence>
<proteinExistence type="predicted"/>
<gene>
    <name evidence="1" type="ORF">BRADI_5g09851v3</name>
</gene>
<dbReference type="EMBL" id="CM000884">
    <property type="protein sequence ID" value="KQJ82586.1"/>
    <property type="molecule type" value="Genomic_DNA"/>
</dbReference>
<organism evidence="1">
    <name type="scientific">Brachypodium distachyon</name>
    <name type="common">Purple false brome</name>
    <name type="synonym">Trachynia distachya</name>
    <dbReference type="NCBI Taxonomy" id="15368"/>
    <lineage>
        <taxon>Eukaryota</taxon>
        <taxon>Viridiplantae</taxon>
        <taxon>Streptophyta</taxon>
        <taxon>Embryophyta</taxon>
        <taxon>Tracheophyta</taxon>
        <taxon>Spermatophyta</taxon>
        <taxon>Magnoliopsida</taxon>
        <taxon>Liliopsida</taxon>
        <taxon>Poales</taxon>
        <taxon>Poaceae</taxon>
        <taxon>BOP clade</taxon>
        <taxon>Pooideae</taxon>
        <taxon>Stipodae</taxon>
        <taxon>Brachypodieae</taxon>
        <taxon>Brachypodium</taxon>
    </lineage>
</organism>
<dbReference type="InParanoid" id="A0A0Q3GP21"/>
<evidence type="ECO:0000313" key="2">
    <source>
        <dbReference type="EnsemblPlants" id="KQJ82586"/>
    </source>
</evidence>
<protein>
    <submittedName>
        <fullName evidence="1 2">Uncharacterized protein</fullName>
    </submittedName>
</protein>
<dbReference type="Proteomes" id="UP000008810">
    <property type="component" value="Chromosome 5"/>
</dbReference>
<reference evidence="2" key="3">
    <citation type="submission" date="2018-08" db="UniProtKB">
        <authorList>
            <consortium name="EnsemblPlants"/>
        </authorList>
    </citation>
    <scope>IDENTIFICATION</scope>
    <source>
        <strain evidence="2">cv. Bd21</strain>
    </source>
</reference>
<reference evidence="1" key="2">
    <citation type="submission" date="2017-06" db="EMBL/GenBank/DDBJ databases">
        <title>WGS assembly of Brachypodium distachyon.</title>
        <authorList>
            <consortium name="The International Brachypodium Initiative"/>
            <person name="Lucas S."/>
            <person name="Harmon-Smith M."/>
            <person name="Lail K."/>
            <person name="Tice H."/>
            <person name="Grimwood J."/>
            <person name="Bruce D."/>
            <person name="Barry K."/>
            <person name="Shu S."/>
            <person name="Lindquist E."/>
            <person name="Wang M."/>
            <person name="Pitluck S."/>
            <person name="Vogel J.P."/>
            <person name="Garvin D.F."/>
            <person name="Mockler T.C."/>
            <person name="Schmutz J."/>
            <person name="Rokhsar D."/>
            <person name="Bevan M.W."/>
        </authorList>
    </citation>
    <scope>NUCLEOTIDE SEQUENCE</scope>
    <source>
        <strain evidence="1">Bd21</strain>
    </source>
</reference>
<reference evidence="1 2" key="1">
    <citation type="journal article" date="2010" name="Nature">
        <title>Genome sequencing and analysis of the model grass Brachypodium distachyon.</title>
        <authorList>
            <consortium name="International Brachypodium Initiative"/>
        </authorList>
    </citation>
    <scope>NUCLEOTIDE SEQUENCE [LARGE SCALE GENOMIC DNA]</scope>
    <source>
        <strain evidence="1 2">Bd21</strain>
    </source>
</reference>
<name>A0A0Q3GP21_BRADI</name>
<accession>A0A0Q3GP21</accession>
<dbReference type="AlphaFoldDB" id="A0A0Q3GP21"/>
<evidence type="ECO:0000313" key="3">
    <source>
        <dbReference type="Proteomes" id="UP000008810"/>
    </source>
</evidence>
<keyword evidence="3" id="KW-1185">Reference proteome</keyword>
<dbReference type="STRING" id="15368.A0A0Q3GP21"/>
<dbReference type="EnsemblPlants" id="KQJ82586">
    <property type="protein sequence ID" value="KQJ82586"/>
    <property type="gene ID" value="BRADI_5g09851v3"/>
</dbReference>